<feature type="compositionally biased region" description="Basic and acidic residues" evidence="1">
    <location>
        <begin position="36"/>
        <end position="53"/>
    </location>
</feature>
<feature type="compositionally biased region" description="Basic and acidic residues" evidence="1">
    <location>
        <begin position="139"/>
        <end position="150"/>
    </location>
</feature>
<organism evidence="2 3">
    <name type="scientific">Ensete ventricosum</name>
    <name type="common">Abyssinian banana</name>
    <name type="synonym">Musa ensete</name>
    <dbReference type="NCBI Taxonomy" id="4639"/>
    <lineage>
        <taxon>Eukaryota</taxon>
        <taxon>Viridiplantae</taxon>
        <taxon>Streptophyta</taxon>
        <taxon>Embryophyta</taxon>
        <taxon>Tracheophyta</taxon>
        <taxon>Spermatophyta</taxon>
        <taxon>Magnoliopsida</taxon>
        <taxon>Liliopsida</taxon>
        <taxon>Zingiberales</taxon>
        <taxon>Musaceae</taxon>
        <taxon>Ensete</taxon>
    </lineage>
</organism>
<dbReference type="EMBL" id="AMZH03009133">
    <property type="protein sequence ID" value="RRT57487.1"/>
    <property type="molecule type" value="Genomic_DNA"/>
</dbReference>
<gene>
    <name evidence="2" type="ORF">B296_00033425</name>
</gene>
<feature type="region of interest" description="Disordered" evidence="1">
    <location>
        <begin position="31"/>
        <end position="70"/>
    </location>
</feature>
<accession>A0A426Z0H7</accession>
<evidence type="ECO:0000313" key="2">
    <source>
        <dbReference type="EMBL" id="RRT57487.1"/>
    </source>
</evidence>
<reference evidence="2 3" key="1">
    <citation type="journal article" date="2014" name="Agronomy (Basel)">
        <title>A Draft Genome Sequence for Ensete ventricosum, the Drought-Tolerant Tree Against Hunger.</title>
        <authorList>
            <person name="Harrison J."/>
            <person name="Moore K.A."/>
            <person name="Paszkiewicz K."/>
            <person name="Jones T."/>
            <person name="Grant M."/>
            <person name="Ambacheew D."/>
            <person name="Muzemil S."/>
            <person name="Studholme D.J."/>
        </authorList>
    </citation>
    <scope>NUCLEOTIDE SEQUENCE [LARGE SCALE GENOMIC DNA]</scope>
</reference>
<name>A0A426Z0H7_ENSVE</name>
<comment type="caution">
    <text evidence="2">The sequence shown here is derived from an EMBL/GenBank/DDBJ whole genome shotgun (WGS) entry which is preliminary data.</text>
</comment>
<dbReference type="AlphaFoldDB" id="A0A426Z0H7"/>
<evidence type="ECO:0000256" key="1">
    <source>
        <dbReference type="SAM" id="MobiDB-lite"/>
    </source>
</evidence>
<feature type="region of interest" description="Disordered" evidence="1">
    <location>
        <begin position="125"/>
        <end position="150"/>
    </location>
</feature>
<dbReference type="Proteomes" id="UP000287651">
    <property type="component" value="Unassembled WGS sequence"/>
</dbReference>
<sequence>MKELPELPLQWHWPHRPHLPKYQIPTYSSSALNVSDHGRGEQQMKEPRERETENCVAQQRKYPKRRAESEARMAAGAAGAVTAPEVGLGAGASTAATFSTKEEAMTTAIMATVKSTSLRPASIVGSEGGLGKGRRIGLGRKEKQMELGMA</sequence>
<protein>
    <submittedName>
        <fullName evidence="2">Uncharacterized protein</fullName>
    </submittedName>
</protein>
<evidence type="ECO:0000313" key="3">
    <source>
        <dbReference type="Proteomes" id="UP000287651"/>
    </source>
</evidence>
<proteinExistence type="predicted"/>